<accession>A0A9Q8L6S5</accession>
<protein>
    <submittedName>
        <fullName evidence="1">Uncharacterized protein</fullName>
    </submittedName>
</protein>
<reference evidence="1" key="1">
    <citation type="submission" date="2021-12" db="EMBL/GenBank/DDBJ databases">
        <authorList>
            <person name="Zaccaron A."/>
            <person name="Stergiopoulos I."/>
        </authorList>
    </citation>
    <scope>NUCLEOTIDE SEQUENCE</scope>
    <source>
        <strain evidence="1">Race5_Kim</strain>
    </source>
</reference>
<dbReference type="KEGG" id="ffu:CLAFUR5_01784"/>
<sequence length="237" mass="26812">MSAMQQVFATTELFDYILSYVLDATHCIADQEDPRSVKTHHNARLLQNLLRSSRVDRQWRNHILGSTYTKGALFYISDPTTQRAWEQTHPRSSTGAVYRPVDVHAPTLNPIIQTTFPSYNFRFCFNTSVGEDCQATPRHSAFLIITKRELPNLQTREATGQGCRIPEMLLAQPPCVALKAAIYEEIDDMKEYLGRTTSLTDPVIRCEQGLTLGMVHERVGAMFEKHPDVAAINLTTL</sequence>
<keyword evidence="2" id="KW-1185">Reference proteome</keyword>
<gene>
    <name evidence="1" type="ORF">CLAFUR5_01784</name>
</gene>
<dbReference type="Proteomes" id="UP000756132">
    <property type="component" value="Chromosome 1"/>
</dbReference>
<reference evidence="1" key="2">
    <citation type="journal article" date="2022" name="Microb. Genom.">
        <title>A chromosome-scale genome assembly of the tomato pathogen Cladosporium fulvum reveals a compartmentalized genome architecture and the presence of a dispensable chromosome.</title>
        <authorList>
            <person name="Zaccaron A.Z."/>
            <person name="Chen L.H."/>
            <person name="Samaras A."/>
            <person name="Stergiopoulos I."/>
        </authorList>
    </citation>
    <scope>NUCLEOTIDE SEQUENCE</scope>
    <source>
        <strain evidence="1">Race5_Kim</strain>
    </source>
</reference>
<proteinExistence type="predicted"/>
<dbReference type="OrthoDB" id="3885851at2759"/>
<organism evidence="1 2">
    <name type="scientific">Passalora fulva</name>
    <name type="common">Tomato leaf mold</name>
    <name type="synonym">Cladosporium fulvum</name>
    <dbReference type="NCBI Taxonomy" id="5499"/>
    <lineage>
        <taxon>Eukaryota</taxon>
        <taxon>Fungi</taxon>
        <taxon>Dikarya</taxon>
        <taxon>Ascomycota</taxon>
        <taxon>Pezizomycotina</taxon>
        <taxon>Dothideomycetes</taxon>
        <taxon>Dothideomycetidae</taxon>
        <taxon>Mycosphaerellales</taxon>
        <taxon>Mycosphaerellaceae</taxon>
        <taxon>Fulvia</taxon>
    </lineage>
</organism>
<evidence type="ECO:0000313" key="2">
    <source>
        <dbReference type="Proteomes" id="UP000756132"/>
    </source>
</evidence>
<dbReference type="RefSeq" id="XP_047755609.1">
    <property type="nucleotide sequence ID" value="XM_047900932.1"/>
</dbReference>
<dbReference type="EMBL" id="CP090163">
    <property type="protein sequence ID" value="UJO11243.1"/>
    <property type="molecule type" value="Genomic_DNA"/>
</dbReference>
<dbReference type="GeneID" id="71981662"/>
<name>A0A9Q8L6S5_PASFU</name>
<evidence type="ECO:0000313" key="1">
    <source>
        <dbReference type="EMBL" id="UJO11243.1"/>
    </source>
</evidence>
<dbReference type="AlphaFoldDB" id="A0A9Q8L6S5"/>